<dbReference type="GO" id="GO:0042578">
    <property type="term" value="F:phosphoric ester hydrolase activity"/>
    <property type="evidence" value="ECO:0007669"/>
    <property type="project" value="TreeGrafter"/>
</dbReference>
<dbReference type="EC" id="2.7.7.7" evidence="3"/>
<evidence type="ECO:0000256" key="20">
    <source>
        <dbReference type="ARBA" id="ARBA00045548"/>
    </source>
</evidence>
<dbReference type="InterPro" id="IPR003141">
    <property type="entry name" value="Pol/His_phosphatase_N"/>
</dbReference>
<feature type="domain" description="Helix-hairpin-helix DNA-binding motif class 1" evidence="22">
    <location>
        <begin position="91"/>
        <end position="110"/>
    </location>
</feature>
<evidence type="ECO:0000256" key="13">
    <source>
        <dbReference type="ARBA" id="ARBA00022932"/>
    </source>
</evidence>
<dbReference type="Gene3D" id="3.20.20.140">
    <property type="entry name" value="Metal-dependent hydrolases"/>
    <property type="match status" value="1"/>
</dbReference>
<dbReference type="GO" id="GO:0003677">
    <property type="term" value="F:DNA binding"/>
    <property type="evidence" value="ECO:0007669"/>
    <property type="project" value="InterPro"/>
</dbReference>
<dbReference type="GO" id="GO:0008270">
    <property type="term" value="F:zinc ion binding"/>
    <property type="evidence" value="ECO:0007669"/>
    <property type="project" value="TreeGrafter"/>
</dbReference>
<evidence type="ECO:0000259" key="23">
    <source>
        <dbReference type="SMART" id="SM00481"/>
    </source>
</evidence>
<evidence type="ECO:0000256" key="4">
    <source>
        <dbReference type="ARBA" id="ARBA00012720"/>
    </source>
</evidence>
<evidence type="ECO:0000259" key="22">
    <source>
        <dbReference type="SMART" id="SM00278"/>
    </source>
</evidence>
<evidence type="ECO:0000256" key="19">
    <source>
        <dbReference type="ARBA" id="ARBA00044678"/>
    </source>
</evidence>
<evidence type="ECO:0000256" key="5">
    <source>
        <dbReference type="ARBA" id="ARBA00020020"/>
    </source>
</evidence>
<dbReference type="InterPro" id="IPR003583">
    <property type="entry name" value="Hlx-hairpin-Hlx_DNA-bd_motif"/>
</dbReference>
<keyword evidence="6" id="KW-0488">Methylation</keyword>
<reference evidence="25" key="1">
    <citation type="submission" date="2018-06" db="EMBL/GenBank/DDBJ databases">
        <authorList>
            <person name="Zhirakovskaya E."/>
        </authorList>
    </citation>
    <scope>NUCLEOTIDE SEQUENCE</scope>
</reference>
<evidence type="ECO:0000256" key="12">
    <source>
        <dbReference type="ARBA" id="ARBA00022843"/>
    </source>
</evidence>
<sequence>MHKTEIAAKFTEIAGLLEILGENPFKIRAHLNAARVLETTNEDIASLASEGNLTSIKGIGKGIAEKITTILQTGDLPELKTLHEKVPSGVLDMLKIPGLGPKRVKAVWANLGVTTLGELEYACNENRLATLEGFGTKTQEKVLKGIATFHQFAGRWLLSEAIKHAETALAWVQKHDDVKRAMIGGSIRRGKETVRDVDIIASSAKPLEVMEHFASAPFVSKVLAQSLAKTSIRFENGLQADLRVVADSEFPFTLCRFTGSHEHNNAIRVFAESRGMQINEHALLKDKKPLPCKDETAIFKALGLSYIPPELREGLSEIETARSGNVFDLIEYSDLEGLFHCHTKYSDGRETVETMVMACKELGFKYLGISDHSRSASYAGGLSIDDLKKQGDEIDKLNDKLDGFRIFKGVESDILGDGALDYPNEVLEQFDFVIASVHSGLGMDEKKITARIIRAIENPYTTMLGHPTGRLLLSREPCAVSMHKVIDACAKNSVIIEINANPHRLDIDWRLLQYAKSAGVMLSINPDAHRIAGLEHAKYGVMIARKGGLAKADVLNTMSLADVTRELAVRKKTGADQP</sequence>
<dbReference type="CDD" id="cd00141">
    <property type="entry name" value="NT_POLXc"/>
    <property type="match status" value="1"/>
</dbReference>
<evidence type="ECO:0000256" key="1">
    <source>
        <dbReference type="ARBA" id="ARBA00001946"/>
    </source>
</evidence>
<evidence type="ECO:0000256" key="2">
    <source>
        <dbReference type="ARBA" id="ARBA00004496"/>
    </source>
</evidence>
<keyword evidence="10" id="KW-0235">DNA replication</keyword>
<dbReference type="InterPro" id="IPR043519">
    <property type="entry name" value="NT_sf"/>
</dbReference>
<dbReference type="Gene3D" id="3.30.210.10">
    <property type="entry name" value="DNA polymerase, thumb domain"/>
    <property type="match status" value="1"/>
</dbReference>
<evidence type="ECO:0000313" key="25">
    <source>
        <dbReference type="EMBL" id="VAX16348.1"/>
    </source>
</evidence>
<dbReference type="InterPro" id="IPR050243">
    <property type="entry name" value="PHP_phosphatase"/>
</dbReference>
<dbReference type="EMBL" id="UOGC01000026">
    <property type="protein sequence ID" value="VAX16348.1"/>
    <property type="molecule type" value="Genomic_DNA"/>
</dbReference>
<dbReference type="Pfam" id="PF02811">
    <property type="entry name" value="PHP"/>
    <property type="match status" value="1"/>
</dbReference>
<keyword evidence="15" id="KW-0234">DNA repair</keyword>
<dbReference type="GO" id="GO:0071978">
    <property type="term" value="P:bacterial-type flagellum-dependent swarming motility"/>
    <property type="evidence" value="ECO:0007669"/>
    <property type="project" value="TreeGrafter"/>
</dbReference>
<dbReference type="PRINTS" id="PR00870">
    <property type="entry name" value="DNAPOLXBETA"/>
</dbReference>
<evidence type="ECO:0000256" key="3">
    <source>
        <dbReference type="ARBA" id="ARBA00012417"/>
    </source>
</evidence>
<comment type="catalytic activity">
    <reaction evidence="19">
        <text>a 5'-end 2'-deoxyribose-2'-deoxyribonucleotide-DNA = (2E,4S)-4-hydroxypenten-2-al-5-phosphate + a 5'-end 5'-phospho-2'-deoxyribonucleoside-DNA + H(+)</text>
        <dbReference type="Rhea" id="RHEA:76255"/>
        <dbReference type="Rhea" id="RHEA-COMP:13180"/>
        <dbReference type="Rhea" id="RHEA-COMP:18657"/>
        <dbReference type="ChEBI" id="CHEBI:15378"/>
        <dbReference type="ChEBI" id="CHEBI:136412"/>
        <dbReference type="ChEBI" id="CHEBI:195194"/>
        <dbReference type="ChEBI" id="CHEBI:195195"/>
    </reaction>
</comment>
<dbReference type="Pfam" id="PF14716">
    <property type="entry name" value="HHH_8"/>
    <property type="match status" value="1"/>
</dbReference>
<dbReference type="PIRSF" id="PIRSF005047">
    <property type="entry name" value="UCP005047_YshC"/>
    <property type="match status" value="1"/>
</dbReference>
<dbReference type="GO" id="GO:0140078">
    <property type="term" value="F:class I DNA-(apurinic or apyrimidinic site) endonuclease activity"/>
    <property type="evidence" value="ECO:0007669"/>
    <property type="project" value="UniProtKB-EC"/>
</dbReference>
<keyword evidence="14" id="KW-0915">Sodium</keyword>
<dbReference type="AlphaFoldDB" id="A0A3B1BXY8"/>
<keyword evidence="13" id="KW-0239">DNA-directed DNA polymerase</keyword>
<dbReference type="SMART" id="SM00481">
    <property type="entry name" value="POLIIIAc"/>
    <property type="match status" value="1"/>
</dbReference>
<dbReference type="GO" id="GO:0006281">
    <property type="term" value="P:DNA repair"/>
    <property type="evidence" value="ECO:0007669"/>
    <property type="project" value="UniProtKB-KW"/>
</dbReference>
<dbReference type="EC" id="4.2.99.18" evidence="4"/>
<accession>A0A3B1BXY8</accession>
<organism evidence="25">
    <name type="scientific">hydrothermal vent metagenome</name>
    <dbReference type="NCBI Taxonomy" id="652676"/>
    <lineage>
        <taxon>unclassified sequences</taxon>
        <taxon>metagenomes</taxon>
        <taxon>ecological metagenomes</taxon>
    </lineage>
</organism>
<comment type="catalytic activity">
    <reaction evidence="21">
        <text>DNA(n) + a 2'-deoxyribonucleoside 5'-triphosphate = DNA(n+1) + diphosphate</text>
        <dbReference type="Rhea" id="RHEA:22508"/>
        <dbReference type="Rhea" id="RHEA-COMP:17339"/>
        <dbReference type="Rhea" id="RHEA-COMP:17340"/>
        <dbReference type="ChEBI" id="CHEBI:33019"/>
        <dbReference type="ChEBI" id="CHEBI:61560"/>
        <dbReference type="ChEBI" id="CHEBI:173112"/>
        <dbReference type="EC" id="2.7.7.7"/>
    </reaction>
</comment>
<dbReference type="SUPFAM" id="SSF89550">
    <property type="entry name" value="PHP domain-like"/>
    <property type="match status" value="1"/>
</dbReference>
<evidence type="ECO:0000256" key="8">
    <source>
        <dbReference type="ARBA" id="ARBA00022679"/>
    </source>
</evidence>
<keyword evidence="11" id="KW-0227">DNA damage</keyword>
<feature type="domain" description="Polymerase/histidinol phosphatase N-terminal" evidence="23">
    <location>
        <begin position="337"/>
        <end position="416"/>
    </location>
</feature>
<dbReference type="GO" id="GO:0005829">
    <property type="term" value="C:cytosol"/>
    <property type="evidence" value="ECO:0007669"/>
    <property type="project" value="TreeGrafter"/>
</dbReference>
<dbReference type="SUPFAM" id="SSF47802">
    <property type="entry name" value="DNA polymerase beta, N-terminal domain-like"/>
    <property type="match status" value="1"/>
</dbReference>
<feature type="domain" description="Helix-hairpin-helix DNA-binding motif class 1" evidence="22">
    <location>
        <begin position="51"/>
        <end position="70"/>
    </location>
</feature>
<evidence type="ECO:0000259" key="24">
    <source>
        <dbReference type="SMART" id="SM00483"/>
    </source>
</evidence>
<dbReference type="InterPro" id="IPR010996">
    <property type="entry name" value="HHH_MUS81"/>
</dbReference>
<dbReference type="SUPFAM" id="SSF81301">
    <property type="entry name" value="Nucleotidyltransferase"/>
    <property type="match status" value="1"/>
</dbReference>
<evidence type="ECO:0000256" key="18">
    <source>
        <dbReference type="ARBA" id="ARBA00044632"/>
    </source>
</evidence>
<dbReference type="SMART" id="SM00483">
    <property type="entry name" value="POLXc"/>
    <property type="match status" value="1"/>
</dbReference>
<dbReference type="InterPro" id="IPR027421">
    <property type="entry name" value="DNA_pol_lamdba_lyase_dom_sf"/>
</dbReference>
<dbReference type="Pfam" id="PF14791">
    <property type="entry name" value="DNA_pol_B_thumb"/>
    <property type="match status" value="1"/>
</dbReference>
<evidence type="ECO:0000256" key="17">
    <source>
        <dbReference type="ARBA" id="ARBA00035726"/>
    </source>
</evidence>
<dbReference type="FunFam" id="3.20.20.140:FF:000047">
    <property type="entry name" value="PHP domain-containing protein"/>
    <property type="match status" value="1"/>
</dbReference>
<keyword evidence="8" id="KW-0808">Transferase</keyword>
<dbReference type="InterPro" id="IPR037160">
    <property type="entry name" value="DNA_Pol_thumb_sf"/>
</dbReference>
<proteinExistence type="predicted"/>
<comment type="cofactor">
    <cofactor evidence="1">
        <name>Mg(2+)</name>
        <dbReference type="ChEBI" id="CHEBI:18420"/>
    </cofactor>
</comment>
<keyword evidence="7" id="KW-0237">DNA synthesis</keyword>
<dbReference type="Gene3D" id="3.30.460.10">
    <property type="entry name" value="Beta Polymerase, domain 2"/>
    <property type="match status" value="1"/>
</dbReference>
<name>A0A3B1BXY8_9ZZZZ</name>
<evidence type="ECO:0000256" key="11">
    <source>
        <dbReference type="ARBA" id="ARBA00022763"/>
    </source>
</evidence>
<dbReference type="PANTHER" id="PTHR36928">
    <property type="entry name" value="PHOSPHATASE YCDX-RELATED"/>
    <property type="match status" value="1"/>
</dbReference>
<dbReference type="InterPro" id="IPR047967">
    <property type="entry name" value="PolX_PHP"/>
</dbReference>
<keyword evidence="9" id="KW-0548">Nucleotidyltransferase</keyword>
<keyword evidence="12" id="KW-0832">Ubl conjugation</keyword>
<comment type="function">
    <text evidence="20">Repair polymerase that plays a key role in base-excision repair. During this process, the damaged base is excised by specific DNA glycosylases, the DNA backbone is nicked at the abasic site by an apurinic/apyrimidic (AP) endonuclease, and POLB removes 5'-deoxyribose-phosphate from the preincised AP site acting as a 5'-deoxyribose-phosphate lyase (5'-dRP lyase); through its DNA polymerase activity, it adds one nucleotide to the 3' end of the arising single-nucleotide gap. Conducts 'gap-filling' DNA synthesis in a stepwise distributive fashion rather than in a processive fashion as for other DNA polymerases. It is also able to cleave sugar-phosphate bonds 3' to an intact AP site, acting as an AP lyase.</text>
</comment>
<dbReference type="PANTHER" id="PTHR36928:SF1">
    <property type="entry name" value="PHOSPHATASE YCDX-RELATED"/>
    <property type="match status" value="1"/>
</dbReference>
<evidence type="ECO:0000256" key="16">
    <source>
        <dbReference type="ARBA" id="ARBA00035717"/>
    </source>
</evidence>
<evidence type="ECO:0000256" key="7">
    <source>
        <dbReference type="ARBA" id="ARBA00022634"/>
    </source>
</evidence>
<dbReference type="Gene3D" id="1.10.150.110">
    <property type="entry name" value="DNA polymerase beta, N-terminal domain-like"/>
    <property type="match status" value="1"/>
</dbReference>
<protein>
    <recommendedName>
        <fullName evidence="5">DNA polymerase beta</fullName>
        <ecNumber evidence="3">2.7.7.7</ecNumber>
        <ecNumber evidence="4">4.2.99.18</ecNumber>
    </recommendedName>
    <alternativeName>
        <fullName evidence="16">5'-deoxyribose-phosphate lyase</fullName>
    </alternativeName>
    <alternativeName>
        <fullName evidence="17">AP lyase</fullName>
    </alternativeName>
</protein>
<dbReference type="InterPro" id="IPR002054">
    <property type="entry name" value="DNA-dir_DNA_pol_X"/>
</dbReference>
<evidence type="ECO:0000256" key="14">
    <source>
        <dbReference type="ARBA" id="ARBA00023053"/>
    </source>
</evidence>
<dbReference type="CDD" id="cd07436">
    <property type="entry name" value="PHP_PolX"/>
    <property type="match status" value="1"/>
</dbReference>
<evidence type="ECO:0000256" key="9">
    <source>
        <dbReference type="ARBA" id="ARBA00022695"/>
    </source>
</evidence>
<dbReference type="Gene3D" id="1.10.150.20">
    <property type="entry name" value="5' to 3' exonuclease, C-terminal subdomain"/>
    <property type="match status" value="1"/>
</dbReference>
<dbReference type="Pfam" id="PF14520">
    <property type="entry name" value="HHH_5"/>
    <property type="match status" value="1"/>
</dbReference>
<dbReference type="InterPro" id="IPR022311">
    <property type="entry name" value="PolX-like"/>
</dbReference>
<evidence type="ECO:0000256" key="10">
    <source>
        <dbReference type="ARBA" id="ARBA00022705"/>
    </source>
</evidence>
<evidence type="ECO:0000256" key="6">
    <source>
        <dbReference type="ARBA" id="ARBA00022481"/>
    </source>
</evidence>
<dbReference type="NCBIfam" id="NF006375">
    <property type="entry name" value="PRK08609.1"/>
    <property type="match status" value="1"/>
</dbReference>
<feature type="domain" description="Helix-hairpin-helix DNA-binding motif class 1" evidence="22">
    <location>
        <begin position="126"/>
        <end position="145"/>
    </location>
</feature>
<dbReference type="InterPro" id="IPR029398">
    <property type="entry name" value="PolB_thumb"/>
</dbReference>
<evidence type="ECO:0000256" key="15">
    <source>
        <dbReference type="ARBA" id="ARBA00023204"/>
    </source>
</evidence>
<dbReference type="InterPro" id="IPR016195">
    <property type="entry name" value="Pol/histidinol_Pase-like"/>
</dbReference>
<comment type="subcellular location">
    <subcellularLocation>
        <location evidence="2">Cytoplasm</location>
    </subcellularLocation>
</comment>
<dbReference type="InterPro" id="IPR002008">
    <property type="entry name" value="DNA_pol_X_beta-like"/>
</dbReference>
<comment type="catalytic activity">
    <reaction evidence="18">
        <text>2'-deoxyribonucleotide-(2'-deoxyribose 5'-phosphate)-2'-deoxyribonucleotide-DNA = a 3'-end 2'-deoxyribonucleotide-(2,3-dehydro-2,3-deoxyribose 5'-phosphate)-DNA + a 5'-end 5'-phospho-2'-deoxyribonucleoside-DNA + H(+)</text>
        <dbReference type="Rhea" id="RHEA:66592"/>
        <dbReference type="Rhea" id="RHEA-COMP:13180"/>
        <dbReference type="Rhea" id="RHEA-COMP:16897"/>
        <dbReference type="Rhea" id="RHEA-COMP:17067"/>
        <dbReference type="ChEBI" id="CHEBI:15378"/>
        <dbReference type="ChEBI" id="CHEBI:136412"/>
        <dbReference type="ChEBI" id="CHEBI:157695"/>
        <dbReference type="ChEBI" id="CHEBI:167181"/>
        <dbReference type="EC" id="4.2.99.18"/>
    </reaction>
</comment>
<dbReference type="InterPro" id="IPR004013">
    <property type="entry name" value="PHP_dom"/>
</dbReference>
<dbReference type="GO" id="GO:0003887">
    <property type="term" value="F:DNA-directed DNA polymerase activity"/>
    <property type="evidence" value="ECO:0007669"/>
    <property type="project" value="UniProtKB-KW"/>
</dbReference>
<feature type="domain" description="DNA-directed DNA polymerase X" evidence="24">
    <location>
        <begin position="1"/>
        <end position="313"/>
    </location>
</feature>
<evidence type="ECO:0000256" key="21">
    <source>
        <dbReference type="ARBA" id="ARBA00049244"/>
    </source>
</evidence>
<gene>
    <name evidence="25" type="ORF">MNBD_NITROSPINAE01-1401</name>
</gene>
<dbReference type="SMART" id="SM00278">
    <property type="entry name" value="HhH1"/>
    <property type="match status" value="3"/>
</dbReference>